<dbReference type="Gene3D" id="3.40.630.30">
    <property type="match status" value="1"/>
</dbReference>
<dbReference type="PROSITE" id="PS51186">
    <property type="entry name" value="GNAT"/>
    <property type="match status" value="1"/>
</dbReference>
<dbReference type="InterPro" id="IPR050680">
    <property type="entry name" value="YpeA/RimI_acetyltransf"/>
</dbReference>
<dbReference type="InterPro" id="IPR016181">
    <property type="entry name" value="Acyl_CoA_acyltransferase"/>
</dbReference>
<feature type="region of interest" description="Disordered" evidence="3">
    <location>
        <begin position="280"/>
        <end position="301"/>
    </location>
</feature>
<protein>
    <submittedName>
        <fullName evidence="5">GNAT family N-acetyltransferase</fullName>
        <ecNumber evidence="5">2.3.-.-</ecNumber>
    </submittedName>
</protein>
<dbReference type="PANTHER" id="PTHR43420">
    <property type="entry name" value="ACETYLTRANSFERASE"/>
    <property type="match status" value="1"/>
</dbReference>
<feature type="domain" description="N-acetyltransferase" evidence="4">
    <location>
        <begin position="148"/>
        <end position="295"/>
    </location>
</feature>
<evidence type="ECO:0000313" key="5">
    <source>
        <dbReference type="EMBL" id="MFD2801960.1"/>
    </source>
</evidence>
<accession>A0ABW5WEI7</accession>
<evidence type="ECO:0000256" key="1">
    <source>
        <dbReference type="ARBA" id="ARBA00022679"/>
    </source>
</evidence>
<comment type="caution">
    <text evidence="5">The sequence shown here is derived from an EMBL/GenBank/DDBJ whole genome shotgun (WGS) entry which is preliminary data.</text>
</comment>
<feature type="compositionally biased region" description="Pro residues" evidence="3">
    <location>
        <begin position="290"/>
        <end position="301"/>
    </location>
</feature>
<keyword evidence="6" id="KW-1185">Reference proteome</keyword>
<gene>
    <name evidence="5" type="ORF">ACFS2C_21460</name>
</gene>
<dbReference type="PANTHER" id="PTHR43420:SF12">
    <property type="entry name" value="N-ACETYLTRANSFERASE DOMAIN-CONTAINING PROTEIN"/>
    <property type="match status" value="1"/>
</dbReference>
<evidence type="ECO:0000256" key="3">
    <source>
        <dbReference type="SAM" id="MobiDB-lite"/>
    </source>
</evidence>
<reference evidence="6" key="1">
    <citation type="journal article" date="2019" name="Int. J. Syst. Evol. Microbiol.">
        <title>The Global Catalogue of Microorganisms (GCM) 10K type strain sequencing project: providing services to taxonomists for standard genome sequencing and annotation.</title>
        <authorList>
            <consortium name="The Broad Institute Genomics Platform"/>
            <consortium name="The Broad Institute Genome Sequencing Center for Infectious Disease"/>
            <person name="Wu L."/>
            <person name="Ma J."/>
        </authorList>
    </citation>
    <scope>NUCLEOTIDE SEQUENCE [LARGE SCALE GENOMIC DNA]</scope>
    <source>
        <strain evidence="6">IBRC-M 10906</strain>
    </source>
</reference>
<dbReference type="InterPro" id="IPR000182">
    <property type="entry name" value="GNAT_dom"/>
</dbReference>
<keyword evidence="1 5" id="KW-0808">Transferase</keyword>
<keyword evidence="2 5" id="KW-0012">Acyltransferase</keyword>
<sequence>MGIVLGNPGTDGLGAAVGVLREWQDDGPPQLHPGDLGWFWRFGAEATAAAVRTWSRDGRILAVGLLDSPELLRLAIAPDARRHQELARRLVADLTEPERGVLTHGTASVEAPSDAVVHDLLAEHGWNAGDPWTPLRRDLAEPVRDPGVRVEVAGPELAQLRAAVQRAAFEGSTFTAERRHAMSAGLPYADARCLVAFDERGNAVAAVTVWSAGPGRPGLLEPMGVHRDHRGHGYGTAISLAAAAALRELGSSSAIVCTPSSNAAAVATYTSAGFQRLPEIRDRHRDACLPPRPNDPPARGD</sequence>
<evidence type="ECO:0000256" key="2">
    <source>
        <dbReference type="ARBA" id="ARBA00023315"/>
    </source>
</evidence>
<dbReference type="RefSeq" id="WP_377384522.1">
    <property type="nucleotide sequence ID" value="NZ_JBHSAN010000003.1"/>
</dbReference>
<organism evidence="5 6">
    <name type="scientific">Prauserella oleivorans</name>
    <dbReference type="NCBI Taxonomy" id="1478153"/>
    <lineage>
        <taxon>Bacteria</taxon>
        <taxon>Bacillati</taxon>
        <taxon>Actinomycetota</taxon>
        <taxon>Actinomycetes</taxon>
        <taxon>Pseudonocardiales</taxon>
        <taxon>Pseudonocardiaceae</taxon>
        <taxon>Prauserella</taxon>
    </lineage>
</organism>
<dbReference type="EMBL" id="JBHUOF010000039">
    <property type="protein sequence ID" value="MFD2801960.1"/>
    <property type="molecule type" value="Genomic_DNA"/>
</dbReference>
<dbReference type="Pfam" id="PF00583">
    <property type="entry name" value="Acetyltransf_1"/>
    <property type="match status" value="1"/>
</dbReference>
<dbReference type="Proteomes" id="UP001597478">
    <property type="component" value="Unassembled WGS sequence"/>
</dbReference>
<dbReference type="EC" id="2.3.-.-" evidence="5"/>
<dbReference type="GO" id="GO:0016746">
    <property type="term" value="F:acyltransferase activity"/>
    <property type="evidence" value="ECO:0007669"/>
    <property type="project" value="UniProtKB-KW"/>
</dbReference>
<evidence type="ECO:0000259" key="4">
    <source>
        <dbReference type="PROSITE" id="PS51186"/>
    </source>
</evidence>
<dbReference type="SUPFAM" id="SSF55729">
    <property type="entry name" value="Acyl-CoA N-acyltransferases (Nat)"/>
    <property type="match status" value="1"/>
</dbReference>
<name>A0ABW5WEI7_9PSEU</name>
<proteinExistence type="predicted"/>
<dbReference type="CDD" id="cd04301">
    <property type="entry name" value="NAT_SF"/>
    <property type="match status" value="1"/>
</dbReference>
<evidence type="ECO:0000313" key="6">
    <source>
        <dbReference type="Proteomes" id="UP001597478"/>
    </source>
</evidence>